<dbReference type="CDD" id="cd06223">
    <property type="entry name" value="PRTases_typeI"/>
    <property type="match status" value="1"/>
</dbReference>
<dbReference type="Proteomes" id="UP001442494">
    <property type="component" value="Unassembled WGS sequence"/>
</dbReference>
<keyword evidence="2" id="KW-0808">Transferase</keyword>
<sequence length="237" mass="25834">MSSAPMFRDRIHAGEQLAQSVMAEFTQLKTRGVNSQPIIYALPRGGIPVAVPVAHSLGCPVDILVAKKITFPENPELAIGAVTSDGHVLWCQPKRFRRNQQSALEAALRQAQDKAIALQSKLSSSRLPVSAQGAIAILVDDGIATGMTIAVAASAVKAQNPAEIWVCSPVAPQGLSEWLLQWCDRAIILETPEPFLSVSRFYEEFPQVDTQEALFYLQQHNQQILPNNQSPDAPMSR</sequence>
<dbReference type="EMBL" id="JAMPKK010000023">
    <property type="protein sequence ID" value="MEP0865215.1"/>
    <property type="molecule type" value="Genomic_DNA"/>
</dbReference>
<accession>A0ABV0JP89</accession>
<dbReference type="RefSeq" id="WP_190425096.1">
    <property type="nucleotide sequence ID" value="NZ_JAMPKK010000023.1"/>
</dbReference>
<proteinExistence type="predicted"/>
<dbReference type="GO" id="GO:0016757">
    <property type="term" value="F:glycosyltransferase activity"/>
    <property type="evidence" value="ECO:0007669"/>
    <property type="project" value="UniProtKB-KW"/>
</dbReference>
<dbReference type="Pfam" id="PF00156">
    <property type="entry name" value="Pribosyltran"/>
    <property type="match status" value="1"/>
</dbReference>
<organism evidence="2 3">
    <name type="scientific">Funiculus sociatus GB2-A5</name>
    <dbReference type="NCBI Taxonomy" id="2933946"/>
    <lineage>
        <taxon>Bacteria</taxon>
        <taxon>Bacillati</taxon>
        <taxon>Cyanobacteriota</taxon>
        <taxon>Cyanophyceae</taxon>
        <taxon>Coleofasciculales</taxon>
        <taxon>Coleofasciculaceae</taxon>
        <taxon>Funiculus</taxon>
    </lineage>
</organism>
<dbReference type="Gene3D" id="3.30.1310.20">
    <property type="entry name" value="PRTase-like"/>
    <property type="match status" value="1"/>
</dbReference>
<dbReference type="SUPFAM" id="SSF53271">
    <property type="entry name" value="PRTase-like"/>
    <property type="match status" value="1"/>
</dbReference>
<keyword evidence="2" id="KW-0328">Glycosyltransferase</keyword>
<protein>
    <submittedName>
        <fullName evidence="2">Phosphoribosyltransferase</fullName>
    </submittedName>
</protein>
<reference evidence="2 3" key="1">
    <citation type="submission" date="2022-04" db="EMBL/GenBank/DDBJ databases">
        <title>Positive selection, recombination, and allopatry shape intraspecific diversity of widespread and dominant cyanobacteria.</title>
        <authorList>
            <person name="Wei J."/>
            <person name="Shu W."/>
            <person name="Hu C."/>
        </authorList>
    </citation>
    <scope>NUCLEOTIDE SEQUENCE [LARGE SCALE GENOMIC DNA]</scope>
    <source>
        <strain evidence="2 3">GB2-A5</strain>
    </source>
</reference>
<name>A0ABV0JP89_9CYAN</name>
<evidence type="ECO:0000313" key="3">
    <source>
        <dbReference type="Proteomes" id="UP001442494"/>
    </source>
</evidence>
<comment type="caution">
    <text evidence="2">The sequence shown here is derived from an EMBL/GenBank/DDBJ whole genome shotgun (WGS) entry which is preliminary data.</text>
</comment>
<evidence type="ECO:0000313" key="2">
    <source>
        <dbReference type="EMBL" id="MEP0865215.1"/>
    </source>
</evidence>
<dbReference type="InterPro" id="IPR000836">
    <property type="entry name" value="PRTase_dom"/>
</dbReference>
<gene>
    <name evidence="2" type="ORF">NDI37_12135</name>
</gene>
<keyword evidence="3" id="KW-1185">Reference proteome</keyword>
<evidence type="ECO:0000259" key="1">
    <source>
        <dbReference type="Pfam" id="PF00156"/>
    </source>
</evidence>
<feature type="domain" description="Phosphoribosyltransferase" evidence="1">
    <location>
        <begin position="9"/>
        <end position="170"/>
    </location>
</feature>
<dbReference type="InterPro" id="IPR029057">
    <property type="entry name" value="PRTase-like"/>
</dbReference>
<dbReference type="Gene3D" id="3.40.50.2020">
    <property type="match status" value="1"/>
</dbReference>